<dbReference type="eggNOG" id="COG0589">
    <property type="taxonomic scope" value="Bacteria"/>
</dbReference>
<protein>
    <submittedName>
        <fullName evidence="3">Putative UspA</fullName>
    </submittedName>
</protein>
<dbReference type="EMBL" id="CANL01000003">
    <property type="protein sequence ID" value="CCM62399.1"/>
    <property type="molecule type" value="Genomic_DNA"/>
</dbReference>
<gene>
    <name evidence="3" type="ORF">BN381_110065</name>
</gene>
<dbReference type="InterPro" id="IPR006016">
    <property type="entry name" value="UspA"/>
</dbReference>
<comment type="caution">
    <text evidence="3">The sequence shown here is derived from an EMBL/GenBank/DDBJ whole genome shotgun (WGS) entry which is preliminary data.</text>
</comment>
<organism evidence="3 4">
    <name type="scientific">Candidatus Neomicrothrix parvicella RN1</name>
    <dbReference type="NCBI Taxonomy" id="1229780"/>
    <lineage>
        <taxon>Bacteria</taxon>
        <taxon>Bacillati</taxon>
        <taxon>Actinomycetota</taxon>
        <taxon>Acidimicrobiia</taxon>
        <taxon>Acidimicrobiales</taxon>
        <taxon>Microthrixaceae</taxon>
        <taxon>Candidatus Neomicrothrix</taxon>
    </lineage>
</organism>
<dbReference type="InterPro" id="IPR006015">
    <property type="entry name" value="Universal_stress_UspA"/>
</dbReference>
<dbReference type="Gene3D" id="3.40.50.620">
    <property type="entry name" value="HUPs"/>
    <property type="match status" value="1"/>
</dbReference>
<dbReference type="PANTHER" id="PTHR31964:SF113">
    <property type="entry name" value="USPA DOMAIN-CONTAINING PROTEIN"/>
    <property type="match status" value="1"/>
</dbReference>
<dbReference type="Pfam" id="PF00582">
    <property type="entry name" value="Usp"/>
    <property type="match status" value="1"/>
</dbReference>
<accession>R4YW96</accession>
<reference evidence="3 4" key="1">
    <citation type="journal article" date="2013" name="ISME J.">
        <title>Metabolic model for the filamentous 'Candidatus Microthrix parvicella' based on genomic and metagenomic analyses.</title>
        <authorList>
            <person name="Jon McIlroy S."/>
            <person name="Kristiansen R."/>
            <person name="Albertsen M."/>
            <person name="Michael Karst S."/>
            <person name="Rossetti S."/>
            <person name="Lund Nielsen J."/>
            <person name="Tandoi V."/>
            <person name="James Seviour R."/>
            <person name="Nielsen P.H."/>
        </authorList>
    </citation>
    <scope>NUCLEOTIDE SEQUENCE [LARGE SCALE GENOMIC DNA]</scope>
    <source>
        <strain evidence="3 4">RN1</strain>
    </source>
</reference>
<dbReference type="STRING" id="1229780.BN381_110065"/>
<evidence type="ECO:0000259" key="2">
    <source>
        <dbReference type="Pfam" id="PF00582"/>
    </source>
</evidence>
<feature type="domain" description="UspA" evidence="2">
    <location>
        <begin position="1"/>
        <end position="146"/>
    </location>
</feature>
<dbReference type="OrthoDB" id="6174426at2"/>
<sequence length="155" mass="15894">MTTPVLICIDGSNLSHQAATAGLKVLRTDAALTLLTVIPEPDPTLVTGGGFTGSTMTAEQFDEENAAQRADAEALLASTQKELGIASAEHVVLMGPAGALVCEYAANVGAEAIVIGSRGHGGIRRAILGSVSDHIVRHAHCTVLVTSHDALESDD</sequence>
<evidence type="ECO:0000313" key="4">
    <source>
        <dbReference type="Proteomes" id="UP000018291"/>
    </source>
</evidence>
<comment type="similarity">
    <text evidence="1">Belongs to the universal stress protein A family.</text>
</comment>
<name>R4YW96_9ACTN</name>
<dbReference type="PRINTS" id="PR01438">
    <property type="entry name" value="UNVRSLSTRESS"/>
</dbReference>
<evidence type="ECO:0000256" key="1">
    <source>
        <dbReference type="ARBA" id="ARBA00008791"/>
    </source>
</evidence>
<dbReference type="CDD" id="cd23659">
    <property type="entry name" value="USP_At3g01520-like"/>
    <property type="match status" value="1"/>
</dbReference>
<dbReference type="SUPFAM" id="SSF52402">
    <property type="entry name" value="Adenine nucleotide alpha hydrolases-like"/>
    <property type="match status" value="1"/>
</dbReference>
<dbReference type="HOGENOM" id="CLU_049301_9_2_11"/>
<dbReference type="PANTHER" id="PTHR31964">
    <property type="entry name" value="ADENINE NUCLEOTIDE ALPHA HYDROLASES-LIKE SUPERFAMILY PROTEIN"/>
    <property type="match status" value="1"/>
</dbReference>
<dbReference type="InterPro" id="IPR014729">
    <property type="entry name" value="Rossmann-like_a/b/a_fold"/>
</dbReference>
<dbReference type="RefSeq" id="WP_012223774.1">
    <property type="nucleotide sequence ID" value="NZ_HG422565.1"/>
</dbReference>
<dbReference type="AlphaFoldDB" id="R4YW96"/>
<keyword evidence="4" id="KW-1185">Reference proteome</keyword>
<evidence type="ECO:0000313" key="3">
    <source>
        <dbReference type="EMBL" id="CCM62399.1"/>
    </source>
</evidence>
<proteinExistence type="inferred from homology"/>
<dbReference type="Proteomes" id="UP000018291">
    <property type="component" value="Unassembled WGS sequence"/>
</dbReference>